<evidence type="ECO:0000313" key="3">
    <source>
        <dbReference type="Proteomes" id="UP000005273"/>
    </source>
</evidence>
<name>A0A0T5XA64_9BACT</name>
<dbReference type="EMBL" id="ACJX03000001">
    <property type="protein sequence ID" value="KRT34597.1"/>
    <property type="molecule type" value="Genomic_DNA"/>
</dbReference>
<dbReference type="PANTHER" id="PTHR43485:SF1">
    <property type="entry name" value="FORMATE HYDROGENLYASE SUBUNIT 5-RELATED"/>
    <property type="match status" value="1"/>
</dbReference>
<dbReference type="GO" id="GO:0008137">
    <property type="term" value="F:NADH dehydrogenase (ubiquinone) activity"/>
    <property type="evidence" value="ECO:0007669"/>
    <property type="project" value="InterPro"/>
</dbReference>
<dbReference type="STRING" id="592015.HMPREF1705_03829"/>
<evidence type="ECO:0000313" key="2">
    <source>
        <dbReference type="EMBL" id="KRT34597.1"/>
    </source>
</evidence>
<gene>
    <name evidence="2" type="ORF">HMPREF1705_03829</name>
</gene>
<reference evidence="3" key="1">
    <citation type="submission" date="2012-09" db="EMBL/GenBank/DDBJ databases">
        <authorList>
            <person name="Weinstock G."/>
            <person name="Sodergren E."/>
            <person name="Clifton S."/>
            <person name="Fulton L."/>
            <person name="Fulton B."/>
            <person name="Courtney L."/>
            <person name="Fronick C."/>
            <person name="Harrison M."/>
            <person name="Strong C."/>
            <person name="Farmer C."/>
            <person name="Delehaunty K."/>
            <person name="Markovic C."/>
            <person name="Hall O."/>
            <person name="Minx P."/>
            <person name="Tomlinson C."/>
            <person name="Mitreva M."/>
            <person name="Nelson J."/>
            <person name="Hou S."/>
            <person name="Wollam A."/>
            <person name="Pepin K.H."/>
            <person name="Johnson M."/>
            <person name="Bhonagiri V."/>
            <person name="Nash W.E."/>
            <person name="Suruliraj S."/>
            <person name="Warren W."/>
            <person name="Chinwalla A."/>
            <person name="Mardis E.R."/>
            <person name="Wilson R.K."/>
        </authorList>
    </citation>
    <scope>NUCLEOTIDE SEQUENCE [LARGE SCALE GENOMIC DNA]</scope>
    <source>
        <strain evidence="3">OS1</strain>
    </source>
</reference>
<dbReference type="eggNOG" id="COG0852">
    <property type="taxonomic scope" value="Bacteria"/>
</dbReference>
<protein>
    <submittedName>
        <fullName evidence="2">Respiratory-chain NADH dehydrogenase, subunit</fullName>
    </submittedName>
</protein>
<keyword evidence="3" id="KW-1185">Reference proteome</keyword>
<dbReference type="InterPro" id="IPR052197">
    <property type="entry name" value="ComplexI_49kDa-like"/>
</dbReference>
<feature type="domain" description="NADH:ubiquinone oxidoreductase 30kDa subunit" evidence="1">
    <location>
        <begin position="52"/>
        <end position="169"/>
    </location>
</feature>
<dbReference type="SUPFAM" id="SSF143243">
    <property type="entry name" value="Nqo5-like"/>
    <property type="match status" value="1"/>
</dbReference>
<dbReference type="RefSeq" id="WP_009200526.1">
    <property type="nucleotide sequence ID" value="NZ_ACJX03000001.1"/>
</dbReference>
<proteinExistence type="predicted"/>
<dbReference type="Proteomes" id="UP000005273">
    <property type="component" value="Unassembled WGS sequence"/>
</dbReference>
<comment type="caution">
    <text evidence="2">The sequence shown here is derived from an EMBL/GenBank/DDBJ whole genome shotgun (WGS) entry which is preliminary data.</text>
</comment>
<dbReference type="AlphaFoldDB" id="A0A0T5XA64"/>
<accession>A0A0T5XA64</accession>
<dbReference type="InterPro" id="IPR001268">
    <property type="entry name" value="NADH_UbQ_OxRdtase_30kDa_su"/>
</dbReference>
<sequence>MFKYSLNHLPKTPEEIKSFLEERLTNNLESLEIRERVAGAKEKTSFYDMWITCDKGAFIDLVDSLFMLDFPIFHVISGDDAGDFVLLNYHFSLFTSAGRGKRVGVVVSVKVQKNDLTMPSLYDKIPGIEYSEREMHEMLGVSFEGLPDQSLVFLPENWDEKVHPWRRDDSGLSPKHIRELS</sequence>
<dbReference type="Gene3D" id="3.30.460.80">
    <property type="entry name" value="NADH:ubiquinone oxidoreductase, 30kDa subunit"/>
    <property type="match status" value="1"/>
</dbReference>
<evidence type="ECO:0000259" key="1">
    <source>
        <dbReference type="Pfam" id="PF00329"/>
    </source>
</evidence>
<dbReference type="OrthoDB" id="3746692at2"/>
<dbReference type="PANTHER" id="PTHR43485">
    <property type="entry name" value="HYDROGENASE-4 COMPONENT G"/>
    <property type="match status" value="1"/>
</dbReference>
<dbReference type="InterPro" id="IPR037232">
    <property type="entry name" value="NADH_quin_OxRdtase_su_C/D-like"/>
</dbReference>
<dbReference type="Pfam" id="PF00329">
    <property type="entry name" value="Complex1_30kDa"/>
    <property type="match status" value="1"/>
</dbReference>
<organism evidence="2 3">
    <name type="scientific">Acetomicrobium hydrogeniformans ATCC BAA-1850</name>
    <dbReference type="NCBI Taxonomy" id="592015"/>
    <lineage>
        <taxon>Bacteria</taxon>
        <taxon>Thermotogati</taxon>
        <taxon>Synergistota</taxon>
        <taxon>Synergistia</taxon>
        <taxon>Synergistales</taxon>
        <taxon>Acetomicrobiaceae</taxon>
        <taxon>Acetomicrobium</taxon>
    </lineage>
</organism>